<proteinExistence type="predicted"/>
<keyword evidence="4" id="KW-1185">Reference proteome</keyword>
<accession>A0A495X9G1</accession>
<keyword evidence="2" id="KW-0472">Membrane</keyword>
<protein>
    <submittedName>
        <fullName evidence="3">Uncharacterized protein</fullName>
    </submittedName>
</protein>
<feature type="transmembrane region" description="Helical" evidence="2">
    <location>
        <begin position="35"/>
        <end position="54"/>
    </location>
</feature>
<keyword evidence="2" id="KW-1133">Transmembrane helix</keyword>
<dbReference type="EMBL" id="RBXR01000001">
    <property type="protein sequence ID" value="RKT69504.1"/>
    <property type="molecule type" value="Genomic_DNA"/>
</dbReference>
<keyword evidence="2" id="KW-0812">Transmembrane</keyword>
<feature type="compositionally biased region" description="Polar residues" evidence="1">
    <location>
        <begin position="98"/>
        <end position="113"/>
    </location>
</feature>
<gene>
    <name evidence="3" type="ORF">DFJ66_2734</name>
</gene>
<evidence type="ECO:0000256" key="1">
    <source>
        <dbReference type="SAM" id="MobiDB-lite"/>
    </source>
</evidence>
<dbReference type="Proteomes" id="UP000272729">
    <property type="component" value="Unassembled WGS sequence"/>
</dbReference>
<name>A0A495X9G1_9PSEU</name>
<reference evidence="3 4" key="1">
    <citation type="submission" date="2018-10" db="EMBL/GenBank/DDBJ databases">
        <title>Sequencing the genomes of 1000 actinobacteria strains.</title>
        <authorList>
            <person name="Klenk H.-P."/>
        </authorList>
    </citation>
    <scope>NUCLEOTIDE SEQUENCE [LARGE SCALE GENOMIC DNA]</scope>
    <source>
        <strain evidence="3 4">DSM 43911</strain>
    </source>
</reference>
<evidence type="ECO:0000313" key="3">
    <source>
        <dbReference type="EMBL" id="RKT69504.1"/>
    </source>
</evidence>
<evidence type="ECO:0000256" key="2">
    <source>
        <dbReference type="SAM" id="Phobius"/>
    </source>
</evidence>
<organism evidence="3 4">
    <name type="scientific">Saccharothrix variisporea</name>
    <dbReference type="NCBI Taxonomy" id="543527"/>
    <lineage>
        <taxon>Bacteria</taxon>
        <taxon>Bacillati</taxon>
        <taxon>Actinomycetota</taxon>
        <taxon>Actinomycetes</taxon>
        <taxon>Pseudonocardiales</taxon>
        <taxon>Pseudonocardiaceae</taxon>
        <taxon>Saccharothrix</taxon>
    </lineage>
</organism>
<evidence type="ECO:0000313" key="4">
    <source>
        <dbReference type="Proteomes" id="UP000272729"/>
    </source>
</evidence>
<dbReference type="AlphaFoldDB" id="A0A495X9G1"/>
<feature type="region of interest" description="Disordered" evidence="1">
    <location>
        <begin position="73"/>
        <end position="113"/>
    </location>
</feature>
<comment type="caution">
    <text evidence="3">The sequence shown here is derived from an EMBL/GenBank/DDBJ whole genome shotgun (WGS) entry which is preliminary data.</text>
</comment>
<sequence>MVKGKITLVVTCLVVAAATGWFAVARWEQANRVATVMSAVAAVAAVGVAVWAALRSVPGQADVRVSRTGDAIARGGSANTGFRGTAGGSARVRVDRTGSASAEGSANTGAELD</sequence>